<protein>
    <submittedName>
        <fullName evidence="2">tRNA(Ile)-lysidine synthetase</fullName>
        <ecNumber evidence="2">6.3.4.19</ecNumber>
    </submittedName>
</protein>
<dbReference type="GO" id="GO:0005524">
    <property type="term" value="F:ATP binding"/>
    <property type="evidence" value="ECO:0007669"/>
    <property type="project" value="InterPro"/>
</dbReference>
<dbReference type="Gene3D" id="1.10.10.1360">
    <property type="entry name" value="tRNA (Ile)-lysidine synthase"/>
    <property type="match status" value="1"/>
</dbReference>
<dbReference type="SUPFAM" id="SSF82829">
    <property type="entry name" value="MesJ substrate recognition domain-like"/>
    <property type="match status" value="1"/>
</dbReference>
<reference evidence="2" key="1">
    <citation type="submission" date="2020-02" db="EMBL/GenBank/DDBJ databases">
        <authorList>
            <person name="Meier V. D."/>
        </authorList>
    </citation>
    <scope>NUCLEOTIDE SEQUENCE</scope>
    <source>
        <strain evidence="2">AVDCRST_MAG07</strain>
    </source>
</reference>
<organism evidence="2">
    <name type="scientific">uncultured Frankineae bacterium</name>
    <dbReference type="NCBI Taxonomy" id="437475"/>
    <lineage>
        <taxon>Bacteria</taxon>
        <taxon>Bacillati</taxon>
        <taxon>Actinomycetota</taxon>
        <taxon>Actinomycetes</taxon>
        <taxon>Frankiales</taxon>
        <taxon>environmental samples</taxon>
    </lineage>
</organism>
<sequence length="141" mass="14745">ATTSAACAEAGLVPWSDPHNDDPAYARVRVRATVLPLLEQQLGPGVAAALARTAQQLRDDADALDALTPETGDVAELLALPVALRTRALKRWAERACGRPVTAAHVAALRALVEDWHGQGPVALPGGVRARRDGARLASPP</sequence>
<feature type="domain" description="tRNA(Ile)-lysidine synthase substrate-binding" evidence="1">
    <location>
        <begin position="73"/>
        <end position="133"/>
    </location>
</feature>
<gene>
    <name evidence="2" type="ORF">AVDCRST_MAG07-3288</name>
</gene>
<name>A0A6J4MDC3_9ACTN</name>
<evidence type="ECO:0000313" key="2">
    <source>
        <dbReference type="EMBL" id="CAA9354722.1"/>
    </source>
</evidence>
<dbReference type="Pfam" id="PF09179">
    <property type="entry name" value="TilS"/>
    <property type="match status" value="1"/>
</dbReference>
<keyword evidence="2" id="KW-0436">Ligase</keyword>
<dbReference type="GO" id="GO:0032267">
    <property type="term" value="F:tRNA(Ile)-lysidine synthase activity"/>
    <property type="evidence" value="ECO:0007669"/>
    <property type="project" value="UniProtKB-EC"/>
</dbReference>
<feature type="non-terminal residue" evidence="2">
    <location>
        <position position="1"/>
    </location>
</feature>
<dbReference type="EC" id="6.3.4.19" evidence="2"/>
<dbReference type="AlphaFoldDB" id="A0A6J4MDC3"/>
<dbReference type="GO" id="GO:0005737">
    <property type="term" value="C:cytoplasm"/>
    <property type="evidence" value="ECO:0007669"/>
    <property type="project" value="InterPro"/>
</dbReference>
<accession>A0A6J4MDC3</accession>
<evidence type="ECO:0000259" key="1">
    <source>
        <dbReference type="Pfam" id="PF09179"/>
    </source>
</evidence>
<dbReference type="Gene3D" id="1.20.59.20">
    <property type="match status" value="1"/>
</dbReference>
<proteinExistence type="predicted"/>
<dbReference type="EMBL" id="CADCUB010000157">
    <property type="protein sequence ID" value="CAA9354722.1"/>
    <property type="molecule type" value="Genomic_DNA"/>
</dbReference>
<dbReference type="InterPro" id="IPR015262">
    <property type="entry name" value="tRNA_Ile_lys_synt_subst-bd"/>
</dbReference>
<dbReference type="GO" id="GO:0008033">
    <property type="term" value="P:tRNA processing"/>
    <property type="evidence" value="ECO:0007669"/>
    <property type="project" value="InterPro"/>
</dbReference>